<sequence>MLLLVTGASGVGKSTVRTLVSGTLAPVVESVELAHVLPLRAAPTKMWRQQAAEQAVRRAVELQTAGRHLLLSSDPVPAAEIVAAPSAPQLDGIAVCLLDASPEAQTARLTARGDDPSVLHHHHAFAEWMRKAATDPLHMPEVITTNGWDQMRWDRLERAADSWRVTTIDTSELSPAQVAEAVSTWCRASIDGDIPTIHVTHL</sequence>
<organism evidence="1 2">
    <name type="scientific">Humibacter ginsenosidimutans</name>
    <dbReference type="NCBI Taxonomy" id="2599293"/>
    <lineage>
        <taxon>Bacteria</taxon>
        <taxon>Bacillati</taxon>
        <taxon>Actinomycetota</taxon>
        <taxon>Actinomycetes</taxon>
        <taxon>Micrococcales</taxon>
        <taxon>Microbacteriaceae</taxon>
        <taxon>Humibacter</taxon>
    </lineage>
</organism>
<evidence type="ECO:0000313" key="1">
    <source>
        <dbReference type="EMBL" id="QDZ13577.1"/>
    </source>
</evidence>
<evidence type="ECO:0008006" key="3">
    <source>
        <dbReference type="Google" id="ProtNLM"/>
    </source>
</evidence>
<dbReference type="RefSeq" id="WP_146317635.1">
    <property type="nucleotide sequence ID" value="NZ_CP042305.1"/>
</dbReference>
<dbReference type="AlphaFoldDB" id="A0A5B8LYZ9"/>
<gene>
    <name evidence="1" type="ORF">FPZ11_01060</name>
</gene>
<proteinExistence type="predicted"/>
<name>A0A5B8LYZ9_9MICO</name>
<dbReference type="Gene3D" id="3.40.50.300">
    <property type="entry name" value="P-loop containing nucleotide triphosphate hydrolases"/>
    <property type="match status" value="1"/>
</dbReference>
<reference evidence="1 2" key="1">
    <citation type="submission" date="2019-07" db="EMBL/GenBank/DDBJ databases">
        <title>Full genome sequence of Humibacter sp. WJ7-1.</title>
        <authorList>
            <person name="Im W.-T."/>
        </authorList>
    </citation>
    <scope>NUCLEOTIDE SEQUENCE [LARGE SCALE GENOMIC DNA]</scope>
    <source>
        <strain evidence="1 2">WJ7-1</strain>
    </source>
</reference>
<accession>A0A5B8LYZ9</accession>
<dbReference type="OrthoDB" id="193997at2"/>
<dbReference type="InterPro" id="IPR027417">
    <property type="entry name" value="P-loop_NTPase"/>
</dbReference>
<dbReference type="KEGG" id="huw:FPZ11_01060"/>
<dbReference type="EMBL" id="CP042305">
    <property type="protein sequence ID" value="QDZ13577.1"/>
    <property type="molecule type" value="Genomic_DNA"/>
</dbReference>
<keyword evidence="2" id="KW-1185">Reference proteome</keyword>
<evidence type="ECO:0000313" key="2">
    <source>
        <dbReference type="Proteomes" id="UP000320216"/>
    </source>
</evidence>
<dbReference type="Proteomes" id="UP000320216">
    <property type="component" value="Chromosome"/>
</dbReference>
<dbReference type="SUPFAM" id="SSF52540">
    <property type="entry name" value="P-loop containing nucleoside triphosphate hydrolases"/>
    <property type="match status" value="1"/>
</dbReference>
<protein>
    <recommendedName>
        <fullName evidence="3">AAA family ATPase</fullName>
    </recommendedName>
</protein>